<dbReference type="AlphaFoldDB" id="A0A6C0JME1"/>
<evidence type="ECO:0000313" key="2">
    <source>
        <dbReference type="EMBL" id="QHU06935.1"/>
    </source>
</evidence>
<reference evidence="2" key="1">
    <citation type="journal article" date="2020" name="Nature">
        <title>Giant virus diversity and host interactions through global metagenomics.</title>
        <authorList>
            <person name="Schulz F."/>
            <person name="Roux S."/>
            <person name="Paez-Espino D."/>
            <person name="Jungbluth S."/>
            <person name="Walsh D.A."/>
            <person name="Denef V.J."/>
            <person name="McMahon K.D."/>
            <person name="Konstantinidis K.T."/>
            <person name="Eloe-Fadrosh E.A."/>
            <person name="Kyrpides N.C."/>
            <person name="Woyke T."/>
        </authorList>
    </citation>
    <scope>NUCLEOTIDE SEQUENCE</scope>
    <source>
        <strain evidence="2">GVMAG-S-1038524-41</strain>
    </source>
</reference>
<organism evidence="2">
    <name type="scientific">viral metagenome</name>
    <dbReference type="NCBI Taxonomy" id="1070528"/>
    <lineage>
        <taxon>unclassified sequences</taxon>
        <taxon>metagenomes</taxon>
        <taxon>organismal metagenomes</taxon>
    </lineage>
</organism>
<dbReference type="Gene3D" id="3.30.420.10">
    <property type="entry name" value="Ribonuclease H-like superfamily/Ribonuclease H"/>
    <property type="match status" value="1"/>
</dbReference>
<dbReference type="Pfam" id="PF16473">
    <property type="entry name" value="Rv2179c-like"/>
    <property type="match status" value="1"/>
</dbReference>
<name>A0A6C0JME1_9ZZZZ</name>
<accession>A0A6C0JME1</accession>
<dbReference type="InterPro" id="IPR036397">
    <property type="entry name" value="RNaseH_sf"/>
</dbReference>
<dbReference type="SUPFAM" id="SSF53098">
    <property type="entry name" value="Ribonuclease H-like"/>
    <property type="match status" value="1"/>
</dbReference>
<proteinExistence type="predicted"/>
<sequence length="186" mass="21886">MTECMMDLETLSVRPHAVILVIGAIKFNRGETWDEKIDEKALEKLDTFYIRIKINSCMYVGLHSDAATEKWWNEQDEDVKYEALKNPDRVTLKTALIKFKEWFGTHPRTKIWGNGSSFDCTILGEAYKRCGLELPWKFWLERDLRTVMDLGEVKMCDLPQYQKHHALYDCYRQIIGFQRAEKNLGL</sequence>
<dbReference type="InterPro" id="IPR012337">
    <property type="entry name" value="RNaseH-like_sf"/>
</dbReference>
<protein>
    <recommendedName>
        <fullName evidence="1">3'-5' exoribonuclease Rv2179c-like domain-containing protein</fullName>
    </recommendedName>
</protein>
<dbReference type="InterPro" id="IPR033390">
    <property type="entry name" value="Rv2179c-like"/>
</dbReference>
<dbReference type="EMBL" id="MN740669">
    <property type="protein sequence ID" value="QHU06935.1"/>
    <property type="molecule type" value="Genomic_DNA"/>
</dbReference>
<evidence type="ECO:0000259" key="1">
    <source>
        <dbReference type="Pfam" id="PF16473"/>
    </source>
</evidence>
<feature type="domain" description="3'-5' exoribonuclease Rv2179c-like" evidence="1">
    <location>
        <begin position="3"/>
        <end position="174"/>
    </location>
</feature>
<dbReference type="GO" id="GO:0003676">
    <property type="term" value="F:nucleic acid binding"/>
    <property type="evidence" value="ECO:0007669"/>
    <property type="project" value="InterPro"/>
</dbReference>